<accession>A0A318TA75</accession>
<dbReference type="UniPathway" id="UPA00232"/>
<gene>
    <name evidence="5" type="primary">ubiG</name>
    <name evidence="6" type="ORF">BJ122_12163</name>
</gene>
<keyword evidence="3 5" id="KW-0831">Ubiquinone biosynthesis</keyword>
<evidence type="ECO:0000256" key="2">
    <source>
        <dbReference type="ARBA" id="ARBA00022679"/>
    </source>
</evidence>
<evidence type="ECO:0000256" key="1">
    <source>
        <dbReference type="ARBA" id="ARBA00022603"/>
    </source>
</evidence>
<comment type="catalytic activity">
    <reaction evidence="5">
        <text>a 3-demethylubiquinol + S-adenosyl-L-methionine = a ubiquinol + S-adenosyl-L-homocysteine + H(+)</text>
        <dbReference type="Rhea" id="RHEA:44380"/>
        <dbReference type="Rhea" id="RHEA-COMP:9566"/>
        <dbReference type="Rhea" id="RHEA-COMP:10914"/>
        <dbReference type="ChEBI" id="CHEBI:15378"/>
        <dbReference type="ChEBI" id="CHEBI:17976"/>
        <dbReference type="ChEBI" id="CHEBI:57856"/>
        <dbReference type="ChEBI" id="CHEBI:59789"/>
        <dbReference type="ChEBI" id="CHEBI:84422"/>
        <dbReference type="EC" id="2.1.1.64"/>
    </reaction>
</comment>
<name>A0A318TA75_9BRAD</name>
<feature type="binding site" evidence="5">
    <location>
        <position position="162"/>
    </location>
    <ligand>
        <name>S-adenosyl-L-methionine</name>
        <dbReference type="ChEBI" id="CHEBI:59789"/>
    </ligand>
</feature>
<sequence length="317" mass="34963">MPAWTAKTPCRAIALVRGQRWSETEFDAATERAVLYEANHPNHRGAVGVSQLDHCPIGATAQAMAMQSNPTGGAASTVDPAEIAKFSKLSAEWWDPTGRMAPLHKINPHRVAFIRDAACRKFDRNPKSLSCLAGLRMIDIGCGAGLLCEPFTRLGAQVIGIDPAATNIAAAKLHADKSQLSIDYRNTTVEQMDPRERFDIVLAMEVIEHVTDVRAFLSRCAAMMKPTGMMVVATLNRNWKSFALAIVGAEYVMRWLPRGTHQWDKFVTPDELTRFLQDSKLTVTEQSGLVYNLLADKWTLSADMDVNYMMVAENVAG</sequence>
<dbReference type="GO" id="GO:0102208">
    <property type="term" value="F:2-polyprenyl-6-hydroxyphenol methylase activity"/>
    <property type="evidence" value="ECO:0007669"/>
    <property type="project" value="UniProtKB-EC"/>
</dbReference>
<dbReference type="AlphaFoldDB" id="A0A318TA75"/>
<dbReference type="NCBIfam" id="TIGR01983">
    <property type="entry name" value="UbiG"/>
    <property type="match status" value="1"/>
</dbReference>
<dbReference type="Proteomes" id="UP000248148">
    <property type="component" value="Unassembled WGS sequence"/>
</dbReference>
<keyword evidence="7" id="KW-1185">Reference proteome</keyword>
<dbReference type="EMBL" id="QJTI01000021">
    <property type="protein sequence ID" value="PYF01493.1"/>
    <property type="molecule type" value="Genomic_DNA"/>
</dbReference>
<dbReference type="InterPro" id="IPR010233">
    <property type="entry name" value="UbiG_MeTrfase"/>
</dbReference>
<feature type="binding site" evidence="5">
    <location>
        <position position="141"/>
    </location>
    <ligand>
        <name>S-adenosyl-L-methionine</name>
        <dbReference type="ChEBI" id="CHEBI:59789"/>
    </ligand>
</feature>
<dbReference type="PANTHER" id="PTHR43464:SF19">
    <property type="entry name" value="UBIQUINONE BIOSYNTHESIS O-METHYLTRANSFERASE, MITOCHONDRIAL"/>
    <property type="match status" value="1"/>
</dbReference>
<keyword evidence="4 5" id="KW-0949">S-adenosyl-L-methionine</keyword>
<organism evidence="6 7">
    <name type="scientific">Rhodopseudomonas faecalis</name>
    <dbReference type="NCBI Taxonomy" id="99655"/>
    <lineage>
        <taxon>Bacteria</taxon>
        <taxon>Pseudomonadati</taxon>
        <taxon>Pseudomonadota</taxon>
        <taxon>Alphaproteobacteria</taxon>
        <taxon>Hyphomicrobiales</taxon>
        <taxon>Nitrobacteraceae</taxon>
        <taxon>Rhodopseudomonas</taxon>
    </lineage>
</organism>
<dbReference type="Gene3D" id="3.40.50.150">
    <property type="entry name" value="Vaccinia Virus protein VP39"/>
    <property type="match status" value="1"/>
</dbReference>
<dbReference type="PANTHER" id="PTHR43464">
    <property type="entry name" value="METHYLTRANSFERASE"/>
    <property type="match status" value="1"/>
</dbReference>
<evidence type="ECO:0000256" key="5">
    <source>
        <dbReference type="HAMAP-Rule" id="MF_00472"/>
    </source>
</evidence>
<dbReference type="InterPro" id="IPR029063">
    <property type="entry name" value="SAM-dependent_MTases_sf"/>
</dbReference>
<evidence type="ECO:0000313" key="7">
    <source>
        <dbReference type="Proteomes" id="UP000248148"/>
    </source>
</evidence>
<keyword evidence="6" id="KW-0830">Ubiquinone</keyword>
<comment type="pathway">
    <text evidence="5">Cofactor biosynthesis; ubiquinone biosynthesis.</text>
</comment>
<dbReference type="SUPFAM" id="SSF53335">
    <property type="entry name" value="S-adenosyl-L-methionine-dependent methyltransferases"/>
    <property type="match status" value="1"/>
</dbReference>
<dbReference type="GO" id="GO:0032259">
    <property type="term" value="P:methylation"/>
    <property type="evidence" value="ECO:0007669"/>
    <property type="project" value="UniProtKB-KW"/>
</dbReference>
<proteinExistence type="inferred from homology"/>
<dbReference type="GO" id="GO:0061542">
    <property type="term" value="F:3-demethylubiquinol 3-O-methyltransferase activity"/>
    <property type="evidence" value="ECO:0007669"/>
    <property type="project" value="UniProtKB-UniRule"/>
</dbReference>
<comment type="function">
    <text evidence="5">O-methyltransferase that catalyzes the 2 O-methylation steps in the ubiquinone biosynthetic pathway.</text>
</comment>
<keyword evidence="1 5" id="KW-0489">Methyltransferase</keyword>
<dbReference type="EC" id="2.1.1.222" evidence="5"/>
<dbReference type="CDD" id="cd02440">
    <property type="entry name" value="AdoMet_MTases"/>
    <property type="match status" value="1"/>
</dbReference>
<evidence type="ECO:0000256" key="3">
    <source>
        <dbReference type="ARBA" id="ARBA00022688"/>
    </source>
</evidence>
<dbReference type="HAMAP" id="MF_00472">
    <property type="entry name" value="UbiG"/>
    <property type="match status" value="1"/>
</dbReference>
<keyword evidence="2 5" id="KW-0808">Transferase</keyword>
<evidence type="ECO:0000256" key="4">
    <source>
        <dbReference type="ARBA" id="ARBA00022691"/>
    </source>
</evidence>
<comment type="catalytic activity">
    <reaction evidence="5">
        <text>a 3-(all-trans-polyprenyl)benzene-1,2-diol + S-adenosyl-L-methionine = a 2-methoxy-6-(all-trans-polyprenyl)phenol + S-adenosyl-L-homocysteine + H(+)</text>
        <dbReference type="Rhea" id="RHEA:31411"/>
        <dbReference type="Rhea" id="RHEA-COMP:9550"/>
        <dbReference type="Rhea" id="RHEA-COMP:9551"/>
        <dbReference type="ChEBI" id="CHEBI:15378"/>
        <dbReference type="ChEBI" id="CHEBI:57856"/>
        <dbReference type="ChEBI" id="CHEBI:59789"/>
        <dbReference type="ChEBI" id="CHEBI:62729"/>
        <dbReference type="ChEBI" id="CHEBI:62731"/>
        <dbReference type="EC" id="2.1.1.222"/>
    </reaction>
</comment>
<dbReference type="Pfam" id="PF13489">
    <property type="entry name" value="Methyltransf_23"/>
    <property type="match status" value="1"/>
</dbReference>
<feature type="binding site" evidence="5">
    <location>
        <position position="204"/>
    </location>
    <ligand>
        <name>S-adenosyl-L-methionine</name>
        <dbReference type="ChEBI" id="CHEBI:59789"/>
    </ligand>
</feature>
<evidence type="ECO:0000313" key="6">
    <source>
        <dbReference type="EMBL" id="PYF01493.1"/>
    </source>
</evidence>
<dbReference type="GO" id="GO:0010420">
    <property type="term" value="F:polyprenyldihydroxybenzoate methyltransferase activity"/>
    <property type="evidence" value="ECO:0007669"/>
    <property type="project" value="InterPro"/>
</dbReference>
<comment type="caution">
    <text evidence="6">The sequence shown here is derived from an EMBL/GenBank/DDBJ whole genome shotgun (WGS) entry which is preliminary data.</text>
</comment>
<comment type="similarity">
    <text evidence="5">Belongs to the methyltransferase superfamily. UbiG/COQ3 family.</text>
</comment>
<dbReference type="EC" id="2.1.1.64" evidence="5"/>
<reference evidence="6 7" key="1">
    <citation type="submission" date="2018-06" db="EMBL/GenBank/DDBJ databases">
        <title>Genomic Encyclopedia of Archaeal and Bacterial Type Strains, Phase II (KMG-II): from individual species to whole genera.</title>
        <authorList>
            <person name="Goeker M."/>
        </authorList>
    </citation>
    <scope>NUCLEOTIDE SEQUENCE [LARGE SCALE GENOMIC DNA]</scope>
    <source>
        <strain evidence="6 7">JCM 11668</strain>
    </source>
</reference>
<protein>
    <recommendedName>
        <fullName evidence="5">Ubiquinone biosynthesis O-methyltransferase</fullName>
    </recommendedName>
    <alternativeName>
        <fullName evidence="5">2-polyprenyl-6-hydroxyphenol methylase</fullName>
        <ecNumber evidence="5">2.1.1.222</ecNumber>
    </alternativeName>
    <alternativeName>
        <fullName evidence="5">3-demethylubiquinone 3-O-methyltransferase</fullName>
        <ecNumber evidence="5">2.1.1.64</ecNumber>
    </alternativeName>
</protein>
<feature type="binding site" evidence="5">
    <location>
        <position position="110"/>
    </location>
    <ligand>
        <name>S-adenosyl-L-methionine</name>
        <dbReference type="ChEBI" id="CHEBI:59789"/>
    </ligand>
</feature>